<dbReference type="EMBL" id="JBBNAG010000002">
    <property type="protein sequence ID" value="KAK9157875.1"/>
    <property type="molecule type" value="Genomic_DNA"/>
</dbReference>
<evidence type="ECO:0000313" key="2">
    <source>
        <dbReference type="Proteomes" id="UP001419268"/>
    </source>
</evidence>
<gene>
    <name evidence="1" type="ORF">Scep_004449</name>
</gene>
<evidence type="ECO:0000313" key="1">
    <source>
        <dbReference type="EMBL" id="KAK9157875.1"/>
    </source>
</evidence>
<dbReference type="AlphaFoldDB" id="A0AAP0KV01"/>
<sequence>MDHGQRGRRGSGEPPAWGHFCWRGMSWQTGGRQQRWNSRHGRGLVEEELVDSELGVAAGMDDQ</sequence>
<accession>A0AAP0KV01</accession>
<protein>
    <submittedName>
        <fullName evidence="1">Uncharacterized protein</fullName>
    </submittedName>
</protein>
<keyword evidence="2" id="KW-1185">Reference proteome</keyword>
<organism evidence="1 2">
    <name type="scientific">Stephania cephalantha</name>
    <dbReference type="NCBI Taxonomy" id="152367"/>
    <lineage>
        <taxon>Eukaryota</taxon>
        <taxon>Viridiplantae</taxon>
        <taxon>Streptophyta</taxon>
        <taxon>Embryophyta</taxon>
        <taxon>Tracheophyta</taxon>
        <taxon>Spermatophyta</taxon>
        <taxon>Magnoliopsida</taxon>
        <taxon>Ranunculales</taxon>
        <taxon>Menispermaceae</taxon>
        <taxon>Menispermoideae</taxon>
        <taxon>Cissampelideae</taxon>
        <taxon>Stephania</taxon>
    </lineage>
</organism>
<proteinExistence type="predicted"/>
<name>A0AAP0KV01_9MAGN</name>
<reference evidence="1 2" key="1">
    <citation type="submission" date="2024-01" db="EMBL/GenBank/DDBJ databases">
        <title>Genome assemblies of Stephania.</title>
        <authorList>
            <person name="Yang L."/>
        </authorList>
    </citation>
    <scope>NUCLEOTIDE SEQUENCE [LARGE SCALE GENOMIC DNA]</scope>
    <source>
        <strain evidence="1">JXDWG</strain>
        <tissue evidence="1">Leaf</tissue>
    </source>
</reference>
<comment type="caution">
    <text evidence="1">The sequence shown here is derived from an EMBL/GenBank/DDBJ whole genome shotgun (WGS) entry which is preliminary data.</text>
</comment>
<dbReference type="Proteomes" id="UP001419268">
    <property type="component" value="Unassembled WGS sequence"/>
</dbReference>